<sequence length="477" mass="51252">MIITAMANWRPAPGEMLEWRPTIPDTPDHPDRARAVGVHAVPASFLQANHVRGVDAAQRRGDRHTGFLGSATEVEGDLDAAALTRAIAVFLARHEGLRTWFSVRDGAVLRHRAPADAALVPVEAGAAATTDSAREAVRDRLSRDATPLSWPPVAIGAIRRHGSFSLYYGADHAFSDGASQVTVIAELADLYRAEVTGTPALDLTGHEGSFLDHVRIEEEVSPSYDLHSPELADWIDVVSRHDGGLPRFPLDLGLAPGETAPMEPVERDLLTAAEADVFEQVCRDAGGSFTSGLFAACALVEHELAGTGRYDGIAVLSTRHRGPFALSQGWFCAFSPVTFPVDDADEFADVLRSATAAYARAKTAASVPIGRVLELLATGGVGGAGLARSPQLLSYLDFRRFPGSGTPADECAVLFTGEGRTANASMWFNRDHRHFYVGAQIPSTPTARRAVRRYHDRLIDLLVSVVRSHDTADVRCA</sequence>
<dbReference type="Gene3D" id="3.30.559.30">
    <property type="entry name" value="Nonribosomal peptide synthetase, condensation domain"/>
    <property type="match status" value="1"/>
</dbReference>
<evidence type="ECO:0000259" key="1">
    <source>
        <dbReference type="Pfam" id="PF00668"/>
    </source>
</evidence>
<keyword evidence="3" id="KW-1185">Reference proteome</keyword>
<feature type="domain" description="Condensation" evidence="1">
    <location>
        <begin position="71"/>
        <end position="377"/>
    </location>
</feature>
<dbReference type="Proteomes" id="UP001520140">
    <property type="component" value="Unassembled WGS sequence"/>
</dbReference>
<gene>
    <name evidence="2" type="ORF">HQ605_07590</name>
</gene>
<dbReference type="InterPro" id="IPR001242">
    <property type="entry name" value="Condensation_dom"/>
</dbReference>
<protein>
    <recommendedName>
        <fullName evidence="1">Condensation domain-containing protein</fullName>
    </recommendedName>
</protein>
<organism evidence="2 3">
    <name type="scientific">Rhodococcoides kroppenstedtii</name>
    <dbReference type="NCBI Taxonomy" id="293050"/>
    <lineage>
        <taxon>Bacteria</taxon>
        <taxon>Bacillati</taxon>
        <taxon>Actinomycetota</taxon>
        <taxon>Actinomycetes</taxon>
        <taxon>Mycobacteriales</taxon>
        <taxon>Nocardiaceae</taxon>
        <taxon>Rhodococcoides</taxon>
    </lineage>
</organism>
<comment type="caution">
    <text evidence="2">The sequence shown here is derived from an EMBL/GenBank/DDBJ whole genome shotgun (WGS) entry which is preliminary data.</text>
</comment>
<evidence type="ECO:0000313" key="3">
    <source>
        <dbReference type="Proteomes" id="UP001520140"/>
    </source>
</evidence>
<dbReference type="InterPro" id="IPR023213">
    <property type="entry name" value="CAT-like_dom_sf"/>
</dbReference>
<proteinExistence type="predicted"/>
<name>A0ABS7NUS0_9NOCA</name>
<dbReference type="EMBL" id="JABUKG010000006">
    <property type="protein sequence ID" value="MBY6320677.1"/>
    <property type="molecule type" value="Genomic_DNA"/>
</dbReference>
<reference evidence="2 3" key="1">
    <citation type="submission" date="2020-06" db="EMBL/GenBank/DDBJ databases">
        <title>Taxonomy, biology and ecology of Rhodococcus bacteria occurring in California pistachio and other woody hosts as revealed by genome sequence analyses.</title>
        <authorList>
            <person name="Gai Y."/>
            <person name="Riely B."/>
        </authorList>
    </citation>
    <scope>NUCLEOTIDE SEQUENCE [LARGE SCALE GENOMIC DNA]</scope>
    <source>
        <strain evidence="2 3">BP-284</strain>
    </source>
</reference>
<dbReference type="SUPFAM" id="SSF52777">
    <property type="entry name" value="CoA-dependent acyltransferases"/>
    <property type="match status" value="2"/>
</dbReference>
<accession>A0ABS7NUS0</accession>
<dbReference type="Pfam" id="PF00668">
    <property type="entry name" value="Condensation"/>
    <property type="match status" value="1"/>
</dbReference>
<dbReference type="RefSeq" id="WP_068101958.1">
    <property type="nucleotide sequence ID" value="NZ_JABUKE010000004.1"/>
</dbReference>
<dbReference type="Gene3D" id="3.30.559.10">
    <property type="entry name" value="Chloramphenicol acetyltransferase-like domain"/>
    <property type="match status" value="1"/>
</dbReference>
<evidence type="ECO:0000313" key="2">
    <source>
        <dbReference type="EMBL" id="MBY6320677.1"/>
    </source>
</evidence>